<feature type="region of interest" description="Disordered" evidence="4">
    <location>
        <begin position="1"/>
        <end position="33"/>
    </location>
</feature>
<name>A0AAU9LKU8_9STRA</name>
<dbReference type="InterPro" id="IPR013083">
    <property type="entry name" value="Znf_RING/FYVE/PHD"/>
</dbReference>
<evidence type="ECO:0000256" key="2">
    <source>
        <dbReference type="ARBA" id="ARBA00022771"/>
    </source>
</evidence>
<dbReference type="InterPro" id="IPR019786">
    <property type="entry name" value="Zinc_finger_PHD-type_CS"/>
</dbReference>
<sequence>MVGGDGISTSTKTSRQSTRKSASNTPTHVNDTEKEITIANQQLVSTISTLASRVECVLCNAEADSAIRLVRCKKCGNHFHAHCASLPLPPKDGNLFCCHLCYATFSKQQQSKHFVFRNGDYPRLATQIQSVLQEKSDRLQVHRRLSSLQYVSTGIRNIGHGRGKGRGRGRGRGTGTKRELQTDRKDGFNHCHPPLSFKDGGHVEQMPGSTPRSASSMPYPRQNPMGELNSIDNTPHREDNDRNLLSSPRTVSPASRRPVRGFNTEQDRHFQSAPPNIPASSTLQVSRPACSEYASTSAREQPSAETGRSHHGQYPITGPRQEPQEDLRALQSPSGLNSGTIFFGGRSSGQIPPVPVGTDQRIPSGMQPPHQQTQDNGVPLRRVFEHPYRGTRVGLVAPPAPYTDSQCAVLAPGTTTIHGLPSSTNSYSSQGPFPPQVSSQLPMRRHTPNIPWRNPSAFPSEIYERFSCHSDDANHVFRIDLSPVFADKATKLYQTEIDFFFRCFESPDVSLVVKGMSSELNQYIWAWPFILECCGNDTHFAFDHFQFKQNSETNMPELVYVGELQLSMTSFNSYLENIVTSESIIALNNLVLAKHCTQLYNDLIKGFQWDVFAGGIHCLLQYLPQGSWHEKFSSPRLHFNFPGARGSLDDSGNDTTDTAYQVLVGSLELIIFERFEPQYKASFNHILQRSGYDAGRKTMLLDAHLRALRSAGFAFSTVLLQDGEFVHVNKGRQHFWRVVEKDSDSGSVNAPCVFLSWEWVYQGVSQRGISTECWFAMKNASMCPDGRVFDPRRAIVEAAKCGVAIVRTGQFLRSALASGCPHTSQLLSFTATPAPIDRGVVAQRQAQMVLFLESILPCLDAIVEETYELGLSSIDDSDEFRKVFDDEVIWRRVDAELRYPPVEDTVNYSCGICRREISNLYKQCLGCSVYSRRCRPNMAYPIFRICLRCHSQPDQHQFKPRAIASYYDKVLSSEGHTGFLPSTRRYQSVRSYFKCRCVPSFRCAYCGGCESCSCLCHTLFQTRFRFTAPANLERLRADVDAVVNLCFHKVVESSSAYCLCSG</sequence>
<feature type="compositionally biased region" description="Basic and acidic residues" evidence="4">
    <location>
        <begin position="176"/>
        <end position="189"/>
    </location>
</feature>
<dbReference type="SUPFAM" id="SSF57903">
    <property type="entry name" value="FYVE/PHD zinc finger"/>
    <property type="match status" value="1"/>
</dbReference>
<keyword evidence="1" id="KW-0479">Metal-binding</keyword>
<evidence type="ECO:0000256" key="4">
    <source>
        <dbReference type="SAM" id="MobiDB-lite"/>
    </source>
</evidence>
<keyword evidence="3" id="KW-0862">Zinc</keyword>
<dbReference type="EMBL" id="CAKKTJ010000324">
    <property type="protein sequence ID" value="CAH0480626.1"/>
    <property type="molecule type" value="Genomic_DNA"/>
</dbReference>
<keyword evidence="2" id="KW-0863">Zinc-finger</keyword>
<feature type="domain" description="Zinc finger PHD-type" evidence="5">
    <location>
        <begin position="55"/>
        <end position="102"/>
    </location>
</feature>
<dbReference type="InterPro" id="IPR001965">
    <property type="entry name" value="Znf_PHD"/>
</dbReference>
<feature type="compositionally biased region" description="Basic residues" evidence="4">
    <location>
        <begin position="159"/>
        <end position="171"/>
    </location>
</feature>
<comment type="caution">
    <text evidence="6">The sequence shown here is derived from an EMBL/GenBank/DDBJ whole genome shotgun (WGS) entry which is preliminary data.</text>
</comment>
<feature type="compositionally biased region" description="Low complexity" evidence="4">
    <location>
        <begin position="8"/>
        <end position="23"/>
    </location>
</feature>
<dbReference type="SMART" id="SM00249">
    <property type="entry name" value="PHD"/>
    <property type="match status" value="1"/>
</dbReference>
<proteinExistence type="predicted"/>
<accession>A0AAU9LKU8</accession>
<protein>
    <recommendedName>
        <fullName evidence="5">Zinc finger PHD-type domain-containing protein</fullName>
    </recommendedName>
</protein>
<feature type="compositionally biased region" description="Polar residues" evidence="4">
    <location>
        <begin position="331"/>
        <end position="340"/>
    </location>
</feature>
<dbReference type="CDD" id="cd15489">
    <property type="entry name" value="PHD_SF"/>
    <property type="match status" value="1"/>
</dbReference>
<feature type="compositionally biased region" description="Polar residues" evidence="4">
    <location>
        <begin position="293"/>
        <end position="306"/>
    </location>
</feature>
<evidence type="ECO:0000259" key="5">
    <source>
        <dbReference type="SMART" id="SM00249"/>
    </source>
</evidence>
<gene>
    <name evidence="6" type="ORF">PBS003_LOCUS7243</name>
</gene>
<dbReference type="PROSITE" id="PS01359">
    <property type="entry name" value="ZF_PHD_1"/>
    <property type="match status" value="1"/>
</dbReference>
<dbReference type="InterPro" id="IPR011011">
    <property type="entry name" value="Znf_FYVE_PHD"/>
</dbReference>
<evidence type="ECO:0000313" key="7">
    <source>
        <dbReference type="Proteomes" id="UP001160483"/>
    </source>
</evidence>
<dbReference type="Proteomes" id="UP001160483">
    <property type="component" value="Unassembled WGS sequence"/>
</dbReference>
<dbReference type="GO" id="GO:0008270">
    <property type="term" value="F:zinc ion binding"/>
    <property type="evidence" value="ECO:0007669"/>
    <property type="project" value="UniProtKB-KW"/>
</dbReference>
<evidence type="ECO:0000256" key="3">
    <source>
        <dbReference type="ARBA" id="ARBA00022833"/>
    </source>
</evidence>
<evidence type="ECO:0000256" key="1">
    <source>
        <dbReference type="ARBA" id="ARBA00022723"/>
    </source>
</evidence>
<feature type="compositionally biased region" description="Polar residues" evidence="4">
    <location>
        <begin position="207"/>
        <end position="216"/>
    </location>
</feature>
<organism evidence="6 7">
    <name type="scientific">Peronospora belbahrii</name>
    <dbReference type="NCBI Taxonomy" id="622444"/>
    <lineage>
        <taxon>Eukaryota</taxon>
        <taxon>Sar</taxon>
        <taxon>Stramenopiles</taxon>
        <taxon>Oomycota</taxon>
        <taxon>Peronosporomycetes</taxon>
        <taxon>Peronosporales</taxon>
        <taxon>Peronosporaceae</taxon>
        <taxon>Peronospora</taxon>
    </lineage>
</organism>
<dbReference type="Gene3D" id="3.30.40.10">
    <property type="entry name" value="Zinc/RING finger domain, C3HC4 (zinc finger)"/>
    <property type="match status" value="1"/>
</dbReference>
<feature type="compositionally biased region" description="Polar residues" evidence="4">
    <location>
        <begin position="243"/>
        <end position="253"/>
    </location>
</feature>
<dbReference type="AlphaFoldDB" id="A0AAU9LKU8"/>
<reference evidence="6" key="1">
    <citation type="submission" date="2021-11" db="EMBL/GenBank/DDBJ databases">
        <authorList>
            <person name="Islam A."/>
            <person name="Islam S."/>
            <person name="Flora M.S."/>
            <person name="Rahman M."/>
            <person name="Ziaur R.M."/>
            <person name="Epstein J.H."/>
            <person name="Hassan M."/>
            <person name="Klassen M."/>
            <person name="Woodard K."/>
            <person name="Webb A."/>
            <person name="Webby R.J."/>
            <person name="El Zowalaty M.E."/>
        </authorList>
    </citation>
    <scope>NUCLEOTIDE SEQUENCE</scope>
    <source>
        <strain evidence="6">Pbs3</strain>
    </source>
</reference>
<feature type="region of interest" description="Disordered" evidence="4">
    <location>
        <begin position="156"/>
        <end position="376"/>
    </location>
</feature>
<evidence type="ECO:0000313" key="6">
    <source>
        <dbReference type="EMBL" id="CAH0480626.1"/>
    </source>
</evidence>